<protein>
    <submittedName>
        <fullName evidence="2">Uncharacterized protein</fullName>
    </submittedName>
</protein>
<gene>
    <name evidence="2" type="ORF">JG688_00014848</name>
</gene>
<evidence type="ECO:0000313" key="2">
    <source>
        <dbReference type="EMBL" id="KAG6948953.1"/>
    </source>
</evidence>
<feature type="compositionally biased region" description="Acidic residues" evidence="1">
    <location>
        <begin position="64"/>
        <end position="75"/>
    </location>
</feature>
<reference evidence="2" key="1">
    <citation type="submission" date="2021-01" db="EMBL/GenBank/DDBJ databases">
        <title>Phytophthora aleatoria, a newly-described species from Pinus radiata is distinct from Phytophthora cactorum isolates based on comparative genomics.</title>
        <authorList>
            <person name="Mcdougal R."/>
            <person name="Panda P."/>
            <person name="Williams N."/>
            <person name="Studholme D.J."/>
        </authorList>
    </citation>
    <scope>NUCLEOTIDE SEQUENCE</scope>
    <source>
        <strain evidence="2">NZFS 4037</strain>
    </source>
</reference>
<feature type="region of interest" description="Disordered" evidence="1">
    <location>
        <begin position="38"/>
        <end position="80"/>
    </location>
</feature>
<dbReference type="EMBL" id="JAENGY010001483">
    <property type="protein sequence ID" value="KAG6948953.1"/>
    <property type="molecule type" value="Genomic_DNA"/>
</dbReference>
<dbReference type="AlphaFoldDB" id="A0A8J5IB97"/>
<keyword evidence="3" id="KW-1185">Reference proteome</keyword>
<proteinExistence type="predicted"/>
<accession>A0A8J5IB97</accession>
<dbReference type="Proteomes" id="UP000709295">
    <property type="component" value="Unassembled WGS sequence"/>
</dbReference>
<comment type="caution">
    <text evidence="2">The sequence shown here is derived from an EMBL/GenBank/DDBJ whole genome shotgun (WGS) entry which is preliminary data.</text>
</comment>
<organism evidence="2 3">
    <name type="scientific">Phytophthora aleatoria</name>
    <dbReference type="NCBI Taxonomy" id="2496075"/>
    <lineage>
        <taxon>Eukaryota</taxon>
        <taxon>Sar</taxon>
        <taxon>Stramenopiles</taxon>
        <taxon>Oomycota</taxon>
        <taxon>Peronosporomycetes</taxon>
        <taxon>Peronosporales</taxon>
        <taxon>Peronosporaceae</taxon>
        <taxon>Phytophthora</taxon>
    </lineage>
</organism>
<evidence type="ECO:0000256" key="1">
    <source>
        <dbReference type="SAM" id="MobiDB-lite"/>
    </source>
</evidence>
<name>A0A8J5IB97_9STRA</name>
<evidence type="ECO:0000313" key="3">
    <source>
        <dbReference type="Proteomes" id="UP000709295"/>
    </source>
</evidence>
<sequence length="120" mass="12826">MITGKLVRYRNSSGLILIPIRGTVRWEKPCLRWKARTTKVSGCGCGSGDSDYEEKPRVRTNDSSGDDSSGDMDGGESDRVSYKSLAGVSVDADSAVVELSQGEIAHIESTASTESKSNAH</sequence>